<dbReference type="SUPFAM" id="SSF110814">
    <property type="entry name" value="TmoB-like"/>
    <property type="match status" value="1"/>
</dbReference>
<dbReference type="Gene3D" id="3.10.20.270">
    <property type="entry name" value="TmoB-like"/>
    <property type="match status" value="1"/>
</dbReference>
<evidence type="ECO:0000313" key="2">
    <source>
        <dbReference type="EMBL" id="QRG10254.1"/>
    </source>
</evidence>
<keyword evidence="2" id="KW-0614">Plasmid</keyword>
<dbReference type="AlphaFoldDB" id="A0A974SMA5"/>
<dbReference type="KEGG" id="xdi:EZH22_10105"/>
<dbReference type="Pfam" id="PF06234">
    <property type="entry name" value="TmoB"/>
    <property type="match status" value="1"/>
</dbReference>
<dbReference type="InterPro" id="IPR009355">
    <property type="entry name" value="Toluene_mOase_B"/>
</dbReference>
<evidence type="ECO:0000313" key="3">
    <source>
        <dbReference type="Proteomes" id="UP000596427"/>
    </source>
</evidence>
<name>A0A974SMA5_9HYPH</name>
<organism evidence="2 3">
    <name type="scientific">Xanthobacter dioxanivorans</name>
    <dbReference type="NCBI Taxonomy" id="2528964"/>
    <lineage>
        <taxon>Bacteria</taxon>
        <taxon>Pseudomonadati</taxon>
        <taxon>Pseudomonadota</taxon>
        <taxon>Alphaproteobacteria</taxon>
        <taxon>Hyphomicrobiales</taxon>
        <taxon>Xanthobacteraceae</taxon>
        <taxon>Xanthobacter</taxon>
    </lineage>
</organism>
<dbReference type="EMBL" id="CP063362">
    <property type="protein sequence ID" value="QRG08601.1"/>
    <property type="molecule type" value="Genomic_DNA"/>
</dbReference>
<protein>
    <submittedName>
        <fullName evidence="2">Toluene-4-monooxygenase system B family protein</fullName>
    </submittedName>
</protein>
<sequence length="82" mass="8951">MAMIPLQTSFRGDFVVQLVPVEDTDDMNTVAEKIAHHAVGLRVAIRDAPKRVYFNGKELPPEMTVADSGIGVMDYVEAGYVG</sequence>
<keyword evidence="3" id="KW-1185">Reference proteome</keyword>
<geneLocation type="plasmid" evidence="2 3">
    <name>unnamed3</name>
</geneLocation>
<dbReference type="RefSeq" id="WP_203195511.1">
    <property type="nucleotide sequence ID" value="NZ_CP063362.1"/>
</dbReference>
<dbReference type="Proteomes" id="UP000596427">
    <property type="component" value="Chromosome"/>
</dbReference>
<accession>A0A974SMA5</accession>
<proteinExistence type="predicted"/>
<reference evidence="2 3" key="1">
    <citation type="submission" date="2020-10" db="EMBL/GenBank/DDBJ databases">
        <title>Degradation of 1,4-Dioxane by Xanthobacter sp. YN2, via a Novel Group-2 Soluble Di-Iron Monooxygenase.</title>
        <authorList>
            <person name="Ma F."/>
            <person name="Wang Y."/>
            <person name="Yang J."/>
            <person name="Guo H."/>
            <person name="Su D."/>
            <person name="Yu L."/>
        </authorList>
    </citation>
    <scope>NUCLEOTIDE SEQUENCE [LARGE SCALE GENOMIC DNA]</scope>
    <source>
        <strain evidence="2 3">YN2</strain>
        <plasmid evidence="2 3">unnamed3</plasmid>
    </source>
</reference>
<evidence type="ECO:0000313" key="1">
    <source>
        <dbReference type="EMBL" id="QRG08601.1"/>
    </source>
</evidence>
<dbReference type="InterPro" id="IPR036713">
    <property type="entry name" value="TmoB-like_sf"/>
</dbReference>
<gene>
    <name evidence="1" type="ORF">EZH22_10105</name>
    <name evidence="2" type="ORF">EZH22_30915</name>
</gene>
<dbReference type="EMBL" id="CP063365">
    <property type="protein sequence ID" value="QRG10254.1"/>
    <property type="molecule type" value="Genomic_DNA"/>
</dbReference>
<dbReference type="CDD" id="cd17042">
    <property type="entry name" value="Ubl_TmoB"/>
    <property type="match status" value="1"/>
</dbReference>
<dbReference type="Proteomes" id="UP000596427">
    <property type="component" value="Plasmid unnamed3"/>
</dbReference>
<dbReference type="KEGG" id="xdi:EZH22_30915"/>